<name>A0A401SXL5_CHIPU</name>
<feature type="region of interest" description="Disordered" evidence="5">
    <location>
        <begin position="1"/>
        <end position="94"/>
    </location>
</feature>
<proteinExistence type="predicted"/>
<evidence type="ECO:0000256" key="5">
    <source>
        <dbReference type="SAM" id="MobiDB-lite"/>
    </source>
</evidence>
<evidence type="ECO:0000256" key="2">
    <source>
        <dbReference type="ARBA" id="ARBA00022553"/>
    </source>
</evidence>
<dbReference type="PANTHER" id="PTHR31383:SF2">
    <property type="entry name" value="OXIDATIVE STRESS-RESPONSIVE SERINE-RICH PROTEIN 1"/>
    <property type="match status" value="1"/>
</dbReference>
<dbReference type="Proteomes" id="UP000287033">
    <property type="component" value="Unassembled WGS sequence"/>
</dbReference>
<dbReference type="OrthoDB" id="10045817at2759"/>
<accession>A0A401SXL5</accession>
<comment type="caution">
    <text evidence="6">The sequence shown here is derived from an EMBL/GenBank/DDBJ whole genome shotgun (WGS) entry which is preliminary data.</text>
</comment>
<dbReference type="InterPro" id="IPR008494">
    <property type="entry name" value="DUF776"/>
</dbReference>
<keyword evidence="2" id="KW-0597">Phosphoprotein</keyword>
<gene>
    <name evidence="6" type="ORF">chiPu_0013591</name>
</gene>
<organism evidence="6 7">
    <name type="scientific">Chiloscyllium punctatum</name>
    <name type="common">Brownbanded bambooshark</name>
    <name type="synonym">Hemiscyllium punctatum</name>
    <dbReference type="NCBI Taxonomy" id="137246"/>
    <lineage>
        <taxon>Eukaryota</taxon>
        <taxon>Metazoa</taxon>
        <taxon>Chordata</taxon>
        <taxon>Craniata</taxon>
        <taxon>Vertebrata</taxon>
        <taxon>Chondrichthyes</taxon>
        <taxon>Elasmobranchii</taxon>
        <taxon>Galeomorphii</taxon>
        <taxon>Galeoidea</taxon>
        <taxon>Orectolobiformes</taxon>
        <taxon>Hemiscylliidae</taxon>
        <taxon>Chiloscyllium</taxon>
    </lineage>
</organism>
<evidence type="ECO:0000313" key="7">
    <source>
        <dbReference type="Proteomes" id="UP000287033"/>
    </source>
</evidence>
<evidence type="ECO:0000313" key="6">
    <source>
        <dbReference type="EMBL" id="GCC35110.1"/>
    </source>
</evidence>
<sequence>MELESKGGEDEESLQMAFKKLKVDSEHAGPASVRINPETTTSRTSVRGSPDGAKPRTTCTSKESWHGSTRKPARGAIRTQRRRRSKSPILHPPKFTYCSSATPAASCPVKHSSQAEAYQTLTVKLPKECCKAGQPEDVFGAKVPTVFSLESSEDSAGNGAETGSSSPLDSPKLASAAALELSHPTSDFQSLSKLHQTDPCCCSQKEKCCCKRWQDVEVYSFTGLRNVISECERGVAEVRQRTSPCRRTRTGSGVSGSPRSCSEEARTFVEDITIEDLSGYMEYYLYIPKKMSHMAEMMYT</sequence>
<dbReference type="PANTHER" id="PTHR31383">
    <property type="entry name" value="OXIDATIVE STRESS-RESPONSE SERINE-RICH PROTEIN 1"/>
    <property type="match status" value="1"/>
</dbReference>
<protein>
    <recommendedName>
        <fullName evidence="1">Oxidative stress-responsive serine-rich protein 1</fullName>
    </recommendedName>
    <alternativeName>
        <fullName evidence="4">Oxidative stress-responsive protein 1</fullName>
    </alternativeName>
    <alternativeName>
        <fullName evidence="3">Peroxide-inducible transcript 1 protein</fullName>
    </alternativeName>
</protein>
<feature type="compositionally biased region" description="Basic residues" evidence="5">
    <location>
        <begin position="68"/>
        <end position="86"/>
    </location>
</feature>
<dbReference type="OMA" id="EASNDRT"/>
<dbReference type="Pfam" id="PF05604">
    <property type="entry name" value="DUF776"/>
    <property type="match status" value="1"/>
</dbReference>
<dbReference type="AlphaFoldDB" id="A0A401SXL5"/>
<evidence type="ECO:0000256" key="1">
    <source>
        <dbReference type="ARBA" id="ARBA00015005"/>
    </source>
</evidence>
<reference evidence="6 7" key="1">
    <citation type="journal article" date="2018" name="Nat. Ecol. Evol.">
        <title>Shark genomes provide insights into elasmobranch evolution and the origin of vertebrates.</title>
        <authorList>
            <person name="Hara Y"/>
            <person name="Yamaguchi K"/>
            <person name="Onimaru K"/>
            <person name="Kadota M"/>
            <person name="Koyanagi M"/>
            <person name="Keeley SD"/>
            <person name="Tatsumi K"/>
            <person name="Tanaka K"/>
            <person name="Motone F"/>
            <person name="Kageyama Y"/>
            <person name="Nozu R"/>
            <person name="Adachi N"/>
            <person name="Nishimura O"/>
            <person name="Nakagawa R"/>
            <person name="Tanegashima C"/>
            <person name="Kiyatake I"/>
            <person name="Matsumoto R"/>
            <person name="Murakumo K"/>
            <person name="Nishida K"/>
            <person name="Terakita A"/>
            <person name="Kuratani S"/>
            <person name="Sato K"/>
            <person name="Hyodo S Kuraku.S."/>
        </authorList>
    </citation>
    <scope>NUCLEOTIDE SEQUENCE [LARGE SCALE GENOMIC DNA]</scope>
</reference>
<evidence type="ECO:0000256" key="4">
    <source>
        <dbReference type="ARBA" id="ARBA00031405"/>
    </source>
</evidence>
<dbReference type="GO" id="GO:0070301">
    <property type="term" value="P:cellular response to hydrogen peroxide"/>
    <property type="evidence" value="ECO:0007669"/>
    <property type="project" value="TreeGrafter"/>
</dbReference>
<keyword evidence="7" id="KW-1185">Reference proteome</keyword>
<dbReference type="EMBL" id="BEZZ01000666">
    <property type="protein sequence ID" value="GCC35110.1"/>
    <property type="molecule type" value="Genomic_DNA"/>
</dbReference>
<feature type="compositionally biased region" description="Polar residues" evidence="5">
    <location>
        <begin position="37"/>
        <end position="47"/>
    </location>
</feature>
<feature type="region of interest" description="Disordered" evidence="5">
    <location>
        <begin position="150"/>
        <end position="171"/>
    </location>
</feature>
<evidence type="ECO:0000256" key="3">
    <source>
        <dbReference type="ARBA" id="ARBA00029721"/>
    </source>
</evidence>